<dbReference type="Pfam" id="PF02397">
    <property type="entry name" value="Bac_transf"/>
    <property type="match status" value="1"/>
</dbReference>
<keyword evidence="5 7" id="KW-1133">Transmembrane helix</keyword>
<dbReference type="Proteomes" id="UP000282321">
    <property type="component" value="Unassembled WGS sequence"/>
</dbReference>
<dbReference type="GO" id="GO:0016780">
    <property type="term" value="F:phosphotransferase activity, for other substituted phosphate groups"/>
    <property type="evidence" value="ECO:0007669"/>
    <property type="project" value="TreeGrafter"/>
</dbReference>
<gene>
    <name evidence="9" type="ORF">DRP44_06525</name>
</gene>
<name>A0A660S6B1_UNCT6</name>
<comment type="caution">
    <text evidence="9">The sequence shown here is derived from an EMBL/GenBank/DDBJ whole genome shotgun (WGS) entry which is preliminary data.</text>
</comment>
<evidence type="ECO:0000259" key="8">
    <source>
        <dbReference type="Pfam" id="PF02397"/>
    </source>
</evidence>
<evidence type="ECO:0000256" key="6">
    <source>
        <dbReference type="ARBA" id="ARBA00023136"/>
    </source>
</evidence>
<dbReference type="InterPro" id="IPR017475">
    <property type="entry name" value="EPS_sugar_tfrase"/>
</dbReference>
<dbReference type="NCBIfam" id="TIGR03025">
    <property type="entry name" value="EPS_sugtrans"/>
    <property type="match status" value="1"/>
</dbReference>
<keyword evidence="4 7" id="KW-0812">Transmembrane</keyword>
<feature type="transmembrane region" description="Helical" evidence="7">
    <location>
        <begin position="51"/>
        <end position="69"/>
    </location>
</feature>
<feature type="transmembrane region" description="Helical" evidence="7">
    <location>
        <begin position="274"/>
        <end position="294"/>
    </location>
</feature>
<protein>
    <recommendedName>
        <fullName evidence="8">Bacterial sugar transferase domain-containing protein</fullName>
    </recommendedName>
</protein>
<dbReference type="EMBL" id="QNBC01000095">
    <property type="protein sequence ID" value="RKX65355.1"/>
    <property type="molecule type" value="Genomic_DNA"/>
</dbReference>
<evidence type="ECO:0000256" key="5">
    <source>
        <dbReference type="ARBA" id="ARBA00022989"/>
    </source>
</evidence>
<comment type="similarity">
    <text evidence="2">Belongs to the bacterial sugar transferase family.</text>
</comment>
<reference evidence="9 10" key="1">
    <citation type="submission" date="2018-06" db="EMBL/GenBank/DDBJ databases">
        <title>Extensive metabolic versatility and redundancy in microbially diverse, dynamic hydrothermal sediments.</title>
        <authorList>
            <person name="Dombrowski N."/>
            <person name="Teske A."/>
            <person name="Baker B.J."/>
        </authorList>
    </citation>
    <scope>NUCLEOTIDE SEQUENCE [LARGE SCALE GENOMIC DNA]</scope>
    <source>
        <strain evidence="9">B35_G9</strain>
    </source>
</reference>
<evidence type="ECO:0000256" key="7">
    <source>
        <dbReference type="SAM" id="Phobius"/>
    </source>
</evidence>
<evidence type="ECO:0000313" key="10">
    <source>
        <dbReference type="Proteomes" id="UP000282321"/>
    </source>
</evidence>
<dbReference type="PANTHER" id="PTHR30576">
    <property type="entry name" value="COLANIC BIOSYNTHESIS UDP-GLUCOSE LIPID CARRIER TRANSFERASE"/>
    <property type="match status" value="1"/>
</dbReference>
<dbReference type="GO" id="GO:0016020">
    <property type="term" value="C:membrane"/>
    <property type="evidence" value="ECO:0007669"/>
    <property type="project" value="UniProtKB-SubCell"/>
</dbReference>
<feature type="transmembrane region" description="Helical" evidence="7">
    <location>
        <begin position="90"/>
        <end position="107"/>
    </location>
</feature>
<keyword evidence="6 7" id="KW-0472">Membrane</keyword>
<feature type="domain" description="Bacterial sugar transferase" evidence="8">
    <location>
        <begin position="268"/>
        <end position="454"/>
    </location>
</feature>
<dbReference type="PANTHER" id="PTHR30576:SF10">
    <property type="entry name" value="SLL5057 PROTEIN"/>
    <property type="match status" value="1"/>
</dbReference>
<comment type="subcellular location">
    <subcellularLocation>
        <location evidence="1">Membrane</location>
        <topology evidence="1">Multi-pass membrane protein</topology>
    </subcellularLocation>
</comment>
<sequence length="460" mass="54061">MINERIRTIKLLIIVSDVLATLTAFLLAFFLRKYTMSTDLRYIMNFNNYGLLATTSLLFIVIYDIIDLANSDNITFYITKKRVNMFQQSSILFLFIALYLYFARSLIQSRLFLIYFFLFLNIFLLLAKIFFIPWLVKLIGMRIDKRILLVGSHNDHTIKEISNTDFSFNPFFSQKIIKTISYKKDFKNLPKIIKTKNINWVIFSYDPLFNDMLSQGIKFCEEMGISSSVVLKTIFPNTESIMDIEKINDVSFLSFSPKISHKISIAIKYLLDRIIAILISPILLIAAIPIMLLIKIDSEGPIFFRQKRLGMNGKLFTMYKFRTMYMDAERKKRKLKNYNRNKVIFKLKDDPRITRVGKILRRYSLDEIPQFINVLRGEMSIIGPRPHLYNEYSEYEFWHVRRLSMKPGIACLWQAEGRSDIDFDRGVKMDLFYIDNWSILLDIKIALRLIPAIITGKGAY</sequence>
<feature type="transmembrane region" description="Helical" evidence="7">
    <location>
        <begin position="12"/>
        <end position="31"/>
    </location>
</feature>
<accession>A0A660S6B1</accession>
<keyword evidence="3" id="KW-0808">Transferase</keyword>
<evidence type="ECO:0000256" key="1">
    <source>
        <dbReference type="ARBA" id="ARBA00004141"/>
    </source>
</evidence>
<evidence type="ECO:0000256" key="4">
    <source>
        <dbReference type="ARBA" id="ARBA00022692"/>
    </source>
</evidence>
<dbReference type="InterPro" id="IPR003362">
    <property type="entry name" value="Bact_transf"/>
</dbReference>
<dbReference type="AlphaFoldDB" id="A0A660S6B1"/>
<evidence type="ECO:0000313" key="9">
    <source>
        <dbReference type="EMBL" id="RKX65355.1"/>
    </source>
</evidence>
<proteinExistence type="inferred from homology"/>
<evidence type="ECO:0000256" key="2">
    <source>
        <dbReference type="ARBA" id="ARBA00006464"/>
    </source>
</evidence>
<feature type="transmembrane region" description="Helical" evidence="7">
    <location>
        <begin position="113"/>
        <end position="136"/>
    </location>
</feature>
<organism evidence="9 10">
    <name type="scientific">candidate division TA06 bacterium</name>
    <dbReference type="NCBI Taxonomy" id="2250710"/>
    <lineage>
        <taxon>Bacteria</taxon>
        <taxon>Bacteria division TA06</taxon>
    </lineage>
</organism>
<evidence type="ECO:0000256" key="3">
    <source>
        <dbReference type="ARBA" id="ARBA00022679"/>
    </source>
</evidence>